<keyword evidence="1" id="KW-0472">Membrane</keyword>
<keyword evidence="1" id="KW-0812">Transmembrane</keyword>
<dbReference type="Proteomes" id="UP000441455">
    <property type="component" value="Unassembled WGS sequence"/>
</dbReference>
<dbReference type="AlphaFoldDB" id="A0A6N7W3G2"/>
<feature type="transmembrane region" description="Helical" evidence="1">
    <location>
        <begin position="133"/>
        <end position="156"/>
    </location>
</feature>
<dbReference type="RefSeq" id="WP_154488665.1">
    <property type="nucleotide sequence ID" value="NZ_VULN01000020.1"/>
</dbReference>
<accession>A0A6N7W3G2</accession>
<feature type="transmembrane region" description="Helical" evidence="1">
    <location>
        <begin position="69"/>
        <end position="92"/>
    </location>
</feature>
<feature type="transmembrane region" description="Helical" evidence="1">
    <location>
        <begin position="37"/>
        <end position="57"/>
    </location>
</feature>
<feature type="transmembrane region" description="Helical" evidence="1">
    <location>
        <begin position="203"/>
        <end position="223"/>
    </location>
</feature>
<keyword evidence="1" id="KW-1133">Transmembrane helix</keyword>
<feature type="transmembrane region" description="Helical" evidence="1">
    <location>
        <begin position="98"/>
        <end position="121"/>
    </location>
</feature>
<dbReference type="EMBL" id="VULN01000020">
    <property type="protein sequence ID" value="MSS83043.1"/>
    <property type="molecule type" value="Genomic_DNA"/>
</dbReference>
<name>A0A6N7W3G2_ACIFE</name>
<reference evidence="2 3" key="1">
    <citation type="submission" date="2019-08" db="EMBL/GenBank/DDBJ databases">
        <title>In-depth cultivation of the pig gut microbiome towards novel bacterial diversity and tailored functional studies.</title>
        <authorList>
            <person name="Wylensek D."/>
            <person name="Hitch T.C.A."/>
            <person name="Clavel T."/>
        </authorList>
    </citation>
    <scope>NUCLEOTIDE SEQUENCE [LARGE SCALE GENOMIC DNA]</scope>
    <source>
        <strain evidence="2 3">WCA-389-WT-5B</strain>
    </source>
</reference>
<comment type="caution">
    <text evidence="2">The sequence shown here is derived from an EMBL/GenBank/DDBJ whole genome shotgun (WGS) entry which is preliminary data.</text>
</comment>
<protein>
    <submittedName>
        <fullName evidence="2">Uncharacterized protein</fullName>
    </submittedName>
</protein>
<feature type="transmembrane region" description="Helical" evidence="1">
    <location>
        <begin position="168"/>
        <end position="191"/>
    </location>
</feature>
<evidence type="ECO:0000256" key="1">
    <source>
        <dbReference type="SAM" id="Phobius"/>
    </source>
</evidence>
<dbReference type="OrthoDB" id="1625670at2"/>
<organism evidence="2 3">
    <name type="scientific">Acidaminococcus fermentans</name>
    <dbReference type="NCBI Taxonomy" id="905"/>
    <lineage>
        <taxon>Bacteria</taxon>
        <taxon>Bacillati</taxon>
        <taxon>Bacillota</taxon>
        <taxon>Negativicutes</taxon>
        <taxon>Acidaminococcales</taxon>
        <taxon>Acidaminococcaceae</taxon>
        <taxon>Acidaminococcus</taxon>
    </lineage>
</organism>
<gene>
    <name evidence="2" type="ORF">FX155_10650</name>
</gene>
<evidence type="ECO:0000313" key="3">
    <source>
        <dbReference type="Proteomes" id="UP000441455"/>
    </source>
</evidence>
<sequence>MGYAFATVFLFCFSLLPPAYLRYYPFRSVAGPHRRKVLLLGHLWIFFLEFLLLAALFSRGSLKMESGMFQFLYLFCYLPHLLLLVFTIRPFWFRHLFVLGLQAIYMIFVHILSLEAFKLFLPDSWHIGRVLPYFIIYLVLFLLGMPLALKIIGRLFTPEQLTSPRSAFWPYLGPVPLLLCYYHANQGYFILNPRDLFQPGLQIYTLITLGMLMLVALFLVLTIRGELEQVQKMFQLKEQNLQLQGRLNDINSYAVSLRKEQQELAILRHDSRHQLRMLAELAENGEFEEAEKHLLKLRKEVADK</sequence>
<proteinExistence type="predicted"/>
<evidence type="ECO:0000313" key="2">
    <source>
        <dbReference type="EMBL" id="MSS83043.1"/>
    </source>
</evidence>